<dbReference type="RefSeq" id="XP_070922785.1">
    <property type="nucleotide sequence ID" value="XM_071066684.1"/>
</dbReference>
<keyword evidence="4" id="KW-1185">Reference proteome</keyword>
<gene>
    <name evidence="3" type="primary">SPA2_2</name>
    <name evidence="3" type="ORF">MFIFM68171_11265</name>
</gene>
<evidence type="ECO:0000313" key="3">
    <source>
        <dbReference type="EMBL" id="GAB1321055.1"/>
    </source>
</evidence>
<feature type="domain" description="GIT Spa2 homology (SHD)" evidence="2">
    <location>
        <begin position="421"/>
        <end position="451"/>
    </location>
</feature>
<feature type="compositionally biased region" description="Low complexity" evidence="1">
    <location>
        <begin position="232"/>
        <end position="241"/>
    </location>
</feature>
<evidence type="ECO:0000259" key="2">
    <source>
        <dbReference type="SMART" id="SM00555"/>
    </source>
</evidence>
<feature type="domain" description="GIT Spa2 homology (SHD)" evidence="2">
    <location>
        <begin position="365"/>
        <end position="395"/>
    </location>
</feature>
<organism evidence="3 4">
    <name type="scientific">Madurella fahalii</name>
    <dbReference type="NCBI Taxonomy" id="1157608"/>
    <lineage>
        <taxon>Eukaryota</taxon>
        <taxon>Fungi</taxon>
        <taxon>Dikarya</taxon>
        <taxon>Ascomycota</taxon>
        <taxon>Pezizomycotina</taxon>
        <taxon>Sordariomycetes</taxon>
        <taxon>Sordariomycetidae</taxon>
        <taxon>Sordariales</taxon>
        <taxon>Sordariales incertae sedis</taxon>
        <taxon>Madurella</taxon>
    </lineage>
</organism>
<sequence>MTALFKPTPIPTAIAHLLAAAEPISATAHAAFPHDEVSGGGQAARVRYELNNACGCLQQLLRVLGRLDSIPRHRKELVEIRQLATVLGAGSLVFSHLQSALLDLIALSDSSSGDPGALRNARHLAQGDVWEMLRGLQDFGRSMCTSETHVAESHKTLHTAVSAILRKDKRLLMEMKALYPDPEAGLSCIGQADTMRDGSGLMGPFVDTSATLVTLDDIDDSDDESSGPPTPTSSEFPSTPEARSANLANILSLDAIIVLVADLERPNRSVDQDSSAQPPFDSNSLEVITVSRAGVAFSPLQDHNSIDAPSTLQRPSSEIAVSAETVFQLPEVTEAVVLDFFRRAVLVSPFALRFANKEVTASVRNRDKMTQLTQHQFREFYTDVYDELVRRNVNHRNKTRGSAPRISLVEPQGLHPNRVEARARLAALGDKQIQSIIVALLEELAARSQRQRDEESRRARTAAASTTRRWAVQVDG</sequence>
<feature type="region of interest" description="Disordered" evidence="1">
    <location>
        <begin position="449"/>
        <end position="468"/>
    </location>
</feature>
<evidence type="ECO:0000313" key="4">
    <source>
        <dbReference type="Proteomes" id="UP001628179"/>
    </source>
</evidence>
<protein>
    <submittedName>
        <fullName evidence="3">Component of the polarisome</fullName>
    </submittedName>
</protein>
<reference evidence="3 4" key="1">
    <citation type="submission" date="2024-09" db="EMBL/GenBank/DDBJ databases">
        <title>Itraconazole resistance in Madurella fahalii resulting from another homologue of gene encoding cytochrome P450 14-alpha sterol demethylase (CYP51).</title>
        <authorList>
            <person name="Yoshioka I."/>
            <person name="Fahal A.H."/>
            <person name="Kaneko S."/>
            <person name="Yaguchi T."/>
        </authorList>
    </citation>
    <scope>NUCLEOTIDE SEQUENCE [LARGE SCALE GENOMIC DNA]</scope>
    <source>
        <strain evidence="3 4">IFM 68171</strain>
    </source>
</reference>
<dbReference type="SMART" id="SM00555">
    <property type="entry name" value="GIT"/>
    <property type="match status" value="2"/>
</dbReference>
<evidence type="ECO:0000256" key="1">
    <source>
        <dbReference type="SAM" id="MobiDB-lite"/>
    </source>
</evidence>
<dbReference type="EMBL" id="BAAFSV010000006">
    <property type="protein sequence ID" value="GAB1321055.1"/>
    <property type="molecule type" value="Genomic_DNA"/>
</dbReference>
<dbReference type="Pfam" id="PF08518">
    <property type="entry name" value="GIT_SHD"/>
    <property type="match status" value="1"/>
</dbReference>
<dbReference type="InterPro" id="IPR013724">
    <property type="entry name" value="GIT_SHD"/>
</dbReference>
<accession>A0ABQ0GTJ0</accession>
<comment type="caution">
    <text evidence="3">The sequence shown here is derived from an EMBL/GenBank/DDBJ whole genome shotgun (WGS) entry which is preliminary data.</text>
</comment>
<name>A0ABQ0GTJ0_9PEZI</name>
<feature type="region of interest" description="Disordered" evidence="1">
    <location>
        <begin position="217"/>
        <end position="241"/>
    </location>
</feature>
<dbReference type="Proteomes" id="UP001628179">
    <property type="component" value="Unassembled WGS sequence"/>
</dbReference>
<dbReference type="GeneID" id="98182007"/>
<proteinExistence type="predicted"/>